<accession>A0A9P3CJZ4</accession>
<keyword evidence="3" id="KW-1185">Reference proteome</keyword>
<evidence type="ECO:0000313" key="2">
    <source>
        <dbReference type="EMBL" id="GIZ44607.1"/>
    </source>
</evidence>
<feature type="region of interest" description="Disordered" evidence="1">
    <location>
        <begin position="1"/>
        <end position="31"/>
    </location>
</feature>
<evidence type="ECO:0000256" key="1">
    <source>
        <dbReference type="SAM" id="MobiDB-lite"/>
    </source>
</evidence>
<dbReference type="OrthoDB" id="62952at2759"/>
<reference evidence="2 3" key="1">
    <citation type="submission" date="2021-01" db="EMBL/GenBank/DDBJ databases">
        <title>Cercospora kikuchii MAFF 305040 whole genome shotgun sequence.</title>
        <authorList>
            <person name="Kashiwa T."/>
            <person name="Suzuki T."/>
        </authorList>
    </citation>
    <scope>NUCLEOTIDE SEQUENCE [LARGE SCALE GENOMIC DNA]</scope>
    <source>
        <strain evidence="2 3">MAFF 305040</strain>
    </source>
</reference>
<dbReference type="GeneID" id="68293376"/>
<dbReference type="Proteomes" id="UP000825890">
    <property type="component" value="Unassembled WGS sequence"/>
</dbReference>
<dbReference type="RefSeq" id="XP_044659094.1">
    <property type="nucleotide sequence ID" value="XM_044803159.1"/>
</dbReference>
<proteinExistence type="predicted"/>
<protein>
    <submittedName>
        <fullName evidence="2">Uncharacterized protein</fullName>
    </submittedName>
</protein>
<feature type="compositionally biased region" description="Polar residues" evidence="1">
    <location>
        <begin position="21"/>
        <end position="31"/>
    </location>
</feature>
<sequence length="236" mass="26709">MDLMQSDLITRNEAGVAEGRPSTSGEATTSNNWKLPRKLRSCIYEMVLRVPHPIYLFQETDDLVEAFAPEKPAQWHALLHVSKKINFEASAVLYRTNKFSLLEMSPKEVVLLRHFLNGIGPRNASSISYFCVSFPYIESRPENCQIRADSAEMLAVLEEKCTGLKTLELVIHSKNCGWFTCDNANTTQYVLKMLSHIDVKLKGIVSIEQVCIRVHSGALQFSISDHMRHLGWKVLA</sequence>
<comment type="caution">
    <text evidence="2">The sequence shown here is derived from an EMBL/GenBank/DDBJ whole genome shotgun (WGS) entry which is preliminary data.</text>
</comment>
<organism evidence="2 3">
    <name type="scientific">Cercospora kikuchii</name>
    <dbReference type="NCBI Taxonomy" id="84275"/>
    <lineage>
        <taxon>Eukaryota</taxon>
        <taxon>Fungi</taxon>
        <taxon>Dikarya</taxon>
        <taxon>Ascomycota</taxon>
        <taxon>Pezizomycotina</taxon>
        <taxon>Dothideomycetes</taxon>
        <taxon>Dothideomycetidae</taxon>
        <taxon>Mycosphaerellales</taxon>
        <taxon>Mycosphaerellaceae</taxon>
        <taxon>Cercospora</taxon>
    </lineage>
</organism>
<dbReference type="AlphaFoldDB" id="A0A9P3CJZ4"/>
<dbReference type="EMBL" id="BOLY01000004">
    <property type="protein sequence ID" value="GIZ44607.1"/>
    <property type="molecule type" value="Genomic_DNA"/>
</dbReference>
<evidence type="ECO:0000313" key="3">
    <source>
        <dbReference type="Proteomes" id="UP000825890"/>
    </source>
</evidence>
<gene>
    <name evidence="2" type="ORF">CKM354_000780100</name>
</gene>
<name>A0A9P3CJZ4_9PEZI</name>